<comment type="caution">
    <text evidence="1">The sequence shown here is derived from an EMBL/GenBank/DDBJ whole genome shotgun (WGS) entry which is preliminary data.</text>
</comment>
<keyword evidence="2" id="KW-1185">Reference proteome</keyword>
<organism evidence="1 2">
    <name type="scientific">Caenorhabditis auriculariae</name>
    <dbReference type="NCBI Taxonomy" id="2777116"/>
    <lineage>
        <taxon>Eukaryota</taxon>
        <taxon>Metazoa</taxon>
        <taxon>Ecdysozoa</taxon>
        <taxon>Nematoda</taxon>
        <taxon>Chromadorea</taxon>
        <taxon>Rhabditida</taxon>
        <taxon>Rhabditina</taxon>
        <taxon>Rhabditomorpha</taxon>
        <taxon>Rhabditoidea</taxon>
        <taxon>Rhabditidae</taxon>
        <taxon>Peloderinae</taxon>
        <taxon>Caenorhabditis</taxon>
    </lineage>
</organism>
<protein>
    <recommendedName>
        <fullName evidence="3">PDZ domain-containing protein</fullName>
    </recommendedName>
</protein>
<proteinExistence type="predicted"/>
<dbReference type="AlphaFoldDB" id="A0A8S1H2U9"/>
<dbReference type="InterPro" id="IPR036034">
    <property type="entry name" value="PDZ_sf"/>
</dbReference>
<dbReference type="Proteomes" id="UP000835052">
    <property type="component" value="Unassembled WGS sequence"/>
</dbReference>
<name>A0A8S1H2U9_9PELO</name>
<dbReference type="Gene3D" id="2.30.42.10">
    <property type="match status" value="1"/>
</dbReference>
<dbReference type="PANTHER" id="PTHR31327:SF12">
    <property type="entry name" value="PDZ DOMAIN-CONTAINING PROTEIN"/>
    <property type="match status" value="1"/>
</dbReference>
<dbReference type="EMBL" id="CAJGYM010000013">
    <property type="protein sequence ID" value="CAD6190069.1"/>
    <property type="molecule type" value="Genomic_DNA"/>
</dbReference>
<evidence type="ECO:0008006" key="3">
    <source>
        <dbReference type="Google" id="ProtNLM"/>
    </source>
</evidence>
<gene>
    <name evidence="1" type="ORF">CAUJ_LOCUS5988</name>
</gene>
<accession>A0A8S1H2U9</accession>
<evidence type="ECO:0000313" key="1">
    <source>
        <dbReference type="EMBL" id="CAD6190069.1"/>
    </source>
</evidence>
<evidence type="ECO:0000313" key="2">
    <source>
        <dbReference type="Proteomes" id="UP000835052"/>
    </source>
</evidence>
<sequence>MEGHAIMHEANPLSTTEVPMEREKHIKERRTGYEYRVVTILLKASLKFGLGVKTVNRTVFVNKVDPETMVSEVLEFGDKIIDVEGTCVIDNNECRRLFDQKNIKANKKVSVLVERAVTEDTKRTVANDMDEENEKTVSMAADVKDILRRGQTHLNEKAKVGILSTDAHREIPRDRVVKVDEERHQSMMIGMDNEHLANNLRKVKKDDKDAK</sequence>
<dbReference type="InterPro" id="IPR040264">
    <property type="entry name" value="T15H9.4-like"/>
</dbReference>
<dbReference type="OrthoDB" id="5836631at2759"/>
<dbReference type="SUPFAM" id="SSF50156">
    <property type="entry name" value="PDZ domain-like"/>
    <property type="match status" value="1"/>
</dbReference>
<dbReference type="PANTHER" id="PTHR31327">
    <property type="entry name" value="SPERM MEIOSIS PDZ DOMAIN CONTAINING PROTEINS-RELATED"/>
    <property type="match status" value="1"/>
</dbReference>
<reference evidence="1" key="1">
    <citation type="submission" date="2020-10" db="EMBL/GenBank/DDBJ databases">
        <authorList>
            <person name="Kikuchi T."/>
        </authorList>
    </citation>
    <scope>NUCLEOTIDE SEQUENCE</scope>
    <source>
        <strain evidence="1">NKZ352</strain>
    </source>
</reference>